<evidence type="ECO:0000313" key="2">
    <source>
        <dbReference type="Proteomes" id="UP000236316"/>
    </source>
</evidence>
<gene>
    <name evidence="1" type="ORF">ORPV_746</name>
</gene>
<reference evidence="1" key="1">
    <citation type="submission" date="2017-08" db="EMBL/GenBank/DDBJ databases">
        <authorList>
            <consortium name="Urmite Genomes"/>
        </authorList>
    </citation>
    <scope>NUCLEOTIDE SEQUENCE [LARGE SCALE GENOMIC DNA]</scope>
    <source>
        <strain evidence="1">IHUMI-LCC2</strain>
    </source>
</reference>
<name>A0A2I2L568_9VIRU</name>
<dbReference type="RefSeq" id="YP_009448952.1">
    <property type="nucleotide sequence ID" value="NC_036594.1"/>
</dbReference>
<keyword evidence="2" id="KW-1185">Reference proteome</keyword>
<dbReference type="KEGG" id="vg:35382568"/>
<organism evidence="1">
    <name type="scientific">Orpheovirus IHUMI-LCC2</name>
    <dbReference type="NCBI Taxonomy" id="2023057"/>
    <lineage>
        <taxon>Viruses</taxon>
        <taxon>Varidnaviria</taxon>
        <taxon>Bamfordvirae</taxon>
        <taxon>Nucleocytoviricota</taxon>
        <taxon>Megaviricetes</taxon>
        <taxon>Pimascovirales</taxon>
        <taxon>Ocovirineae</taxon>
        <taxon>Orpheoviridae</taxon>
        <taxon>Alphaorpheovirus</taxon>
        <taxon>Alphaorpheovirus massiliense</taxon>
    </lineage>
</organism>
<dbReference type="GeneID" id="35382568"/>
<dbReference type="Proteomes" id="UP000236316">
    <property type="component" value="Segment"/>
</dbReference>
<sequence length="498" mass="59985">MNIIKDIIYEIFKNESKLTIINYKRTCKLSYQQISSLYHNDNLLSLSKAIELSKWHIIDKLYIENINNWSKVKILNDKMIELYVSKYGNTIPLPSGYVNYYDISWHKANPIDIAVKAYEDCMEDYFNKYIIEPEIDTYYLTYDIDKISIDLLKNGKDNFVMEMLPKLLNIYDHMSFEHVQVPNFVHYCIHNKRLDMLEMIGEFILDRGYYHKIMKLIIYNNDLQSLDYLLHKYEKNFEAFHYNIIVELLAESSDVNTIKKYEDIIDGKVYGNLNIVDEFPIQYLFKNKNIDSIKYVINKINNDDINLFFKIYEKYINGIDQLDEDELDFMDSIYNTYKNGRYKSLYIQYMSYTECIDHYIGLYFFVRIIDDMEMLMECDLCDNVQLIKNLDFDYINNRLIKDENGDHLMSCGVTNKNDELAEYVWSRLNDKTREMVSDMWYNHINKKLKAKAREYIFKKYNFQDVKQRTIYNYSLLILDWNTQIDEKIEYCNLCISML</sequence>
<accession>A0A2I2L568</accession>
<proteinExistence type="predicted"/>
<dbReference type="EMBL" id="LT906555">
    <property type="protein sequence ID" value="SNW62650.1"/>
    <property type="molecule type" value="Genomic_DNA"/>
</dbReference>
<evidence type="ECO:0000313" key="1">
    <source>
        <dbReference type="EMBL" id="SNW62650.1"/>
    </source>
</evidence>
<protein>
    <submittedName>
        <fullName evidence="1">Uncharacterized protein</fullName>
    </submittedName>
</protein>